<organism evidence="4">
    <name type="scientific">Kribbella sp. HUAS MG21</name>
    <dbReference type="NCBI Taxonomy" id="3160966"/>
    <lineage>
        <taxon>Bacteria</taxon>
        <taxon>Bacillati</taxon>
        <taxon>Actinomycetota</taxon>
        <taxon>Actinomycetes</taxon>
        <taxon>Propionibacteriales</taxon>
        <taxon>Kribbellaceae</taxon>
        <taxon>Kribbella</taxon>
    </lineage>
</organism>
<keyword evidence="2" id="KW-0326">Glycosidase</keyword>
<evidence type="ECO:0000256" key="2">
    <source>
        <dbReference type="ARBA" id="ARBA00023295"/>
    </source>
</evidence>
<dbReference type="Gene3D" id="3.90.245.10">
    <property type="entry name" value="Ribonucleoside hydrolase-like"/>
    <property type="match status" value="1"/>
</dbReference>
<dbReference type="GO" id="GO:0005829">
    <property type="term" value="C:cytosol"/>
    <property type="evidence" value="ECO:0007669"/>
    <property type="project" value="TreeGrafter"/>
</dbReference>
<reference evidence="4" key="1">
    <citation type="submission" date="2024-06" db="EMBL/GenBank/DDBJ databases">
        <title>Kribbella sp. strain HUAS MG21 genome sequences.</title>
        <authorList>
            <person name="Mo P."/>
        </authorList>
    </citation>
    <scope>NUCLEOTIDE SEQUENCE</scope>
    <source>
        <strain evidence="4">HUAS MG21</strain>
    </source>
</reference>
<dbReference type="AlphaFoldDB" id="A0AAU7T7D3"/>
<dbReference type="InterPro" id="IPR036452">
    <property type="entry name" value="Ribo_hydro-like"/>
</dbReference>
<dbReference type="SUPFAM" id="SSF53590">
    <property type="entry name" value="Nucleoside hydrolase"/>
    <property type="match status" value="1"/>
</dbReference>
<dbReference type="GO" id="GO:0008477">
    <property type="term" value="F:purine nucleosidase activity"/>
    <property type="evidence" value="ECO:0007669"/>
    <property type="project" value="TreeGrafter"/>
</dbReference>
<dbReference type="PANTHER" id="PTHR12304:SF4">
    <property type="entry name" value="URIDINE NUCLEOSIDASE"/>
    <property type="match status" value="1"/>
</dbReference>
<accession>A0AAU7T7D3</accession>
<evidence type="ECO:0000313" key="4">
    <source>
        <dbReference type="EMBL" id="XBV22595.1"/>
    </source>
</evidence>
<dbReference type="InterPro" id="IPR001910">
    <property type="entry name" value="Inosine/uridine_hydrolase_dom"/>
</dbReference>
<protein>
    <submittedName>
        <fullName evidence="4">Nucleoside hydrolase</fullName>
    </submittedName>
</protein>
<dbReference type="Pfam" id="PF01156">
    <property type="entry name" value="IU_nuc_hydro"/>
    <property type="match status" value="1"/>
</dbReference>
<dbReference type="InterPro" id="IPR023186">
    <property type="entry name" value="IUNH"/>
</dbReference>
<proteinExistence type="predicted"/>
<sequence length="309" mass="32090">MVIPLILDCDPGHDDAMAILLAVADPAVDLLAVTTVAGNQTVDKCTLNARRVLSLAGVSSVPVAQGAAVPLARPLRIADDVHGGTGLDGPVFAGEPAVPLSAYSAHDVLVDVLRTGPATVVATGALTNVARLLIDEPDVASNITEIVWMGGSTERGNIAPLAEANAYVDPEAADVVVRSGVPFTMCGLNVTHQALVTEEVLARFERIGTPLARVCAEWMTFFASTYRELFGFAAPPLHDPVAVARVIDPAVVGCVDANLVIETRGEWTAGATVVDLDGYTGRPPNAKVAVSLDQQAFWDRMVGAVAALG</sequence>
<keyword evidence="1 4" id="KW-0378">Hydrolase</keyword>
<dbReference type="GO" id="GO:0006152">
    <property type="term" value="P:purine nucleoside catabolic process"/>
    <property type="evidence" value="ECO:0007669"/>
    <property type="project" value="TreeGrafter"/>
</dbReference>
<gene>
    <name evidence="4" type="ORF">ABN611_29030</name>
</gene>
<dbReference type="RefSeq" id="WP_350275434.1">
    <property type="nucleotide sequence ID" value="NZ_CP158165.1"/>
</dbReference>
<name>A0AAU7T7D3_9ACTN</name>
<evidence type="ECO:0000259" key="3">
    <source>
        <dbReference type="Pfam" id="PF01156"/>
    </source>
</evidence>
<evidence type="ECO:0000256" key="1">
    <source>
        <dbReference type="ARBA" id="ARBA00022801"/>
    </source>
</evidence>
<dbReference type="CDD" id="cd02651">
    <property type="entry name" value="nuc_hydro_IU_UC_XIUA"/>
    <property type="match status" value="1"/>
</dbReference>
<dbReference type="PANTHER" id="PTHR12304">
    <property type="entry name" value="INOSINE-URIDINE PREFERRING NUCLEOSIDE HYDROLASE"/>
    <property type="match status" value="1"/>
</dbReference>
<dbReference type="EMBL" id="CP158165">
    <property type="protein sequence ID" value="XBV22595.1"/>
    <property type="molecule type" value="Genomic_DNA"/>
</dbReference>
<feature type="domain" description="Inosine/uridine-preferring nucleoside hydrolase" evidence="3">
    <location>
        <begin position="5"/>
        <end position="299"/>
    </location>
</feature>